<dbReference type="PANTHER" id="PTHR30185:SF15">
    <property type="entry name" value="CRYPTIC BETA-GLUCOSIDE BGL OPERON ANTITERMINATOR"/>
    <property type="match status" value="1"/>
</dbReference>
<accession>A0ABN0A1Q2</accession>
<dbReference type="RefSeq" id="WP_006784843.1">
    <property type="nucleotide sequence ID" value="NZ_ADMN01000068.1"/>
</dbReference>
<dbReference type="EMBL" id="ADMN01000068">
    <property type="protein sequence ID" value="EFF63631.1"/>
    <property type="molecule type" value="Genomic_DNA"/>
</dbReference>
<proteinExistence type="predicted"/>
<evidence type="ECO:0000313" key="3">
    <source>
        <dbReference type="EMBL" id="EFF63631.1"/>
    </source>
</evidence>
<protein>
    <submittedName>
        <fullName evidence="3">Transcription antiterminator LicT</fullName>
    </submittedName>
</protein>
<dbReference type="Gene3D" id="1.10.1790.10">
    <property type="entry name" value="PRD domain"/>
    <property type="match status" value="2"/>
</dbReference>
<name>A0ABN0A1Q2_9FIRM</name>
<feature type="domain" description="PRD" evidence="2">
    <location>
        <begin position="1"/>
        <end position="102"/>
    </location>
</feature>
<evidence type="ECO:0000259" key="2">
    <source>
        <dbReference type="PROSITE" id="PS51372"/>
    </source>
</evidence>
<dbReference type="InterPro" id="IPR036634">
    <property type="entry name" value="PRD_sf"/>
</dbReference>
<dbReference type="PANTHER" id="PTHR30185">
    <property type="entry name" value="CRYPTIC BETA-GLUCOSIDE BGL OPERON ANTITERMINATOR"/>
    <property type="match status" value="1"/>
</dbReference>
<dbReference type="PROSITE" id="PS51372">
    <property type="entry name" value="PRD_2"/>
    <property type="match status" value="2"/>
</dbReference>
<reference evidence="3 4" key="1">
    <citation type="journal article" date="2011" name="J. Bacteriol.">
        <title>Draft Genome Sequence of Turicibacter sanguinis PC909, Isolated from Human Feces.</title>
        <authorList>
            <person name="Cuiv P.O."/>
            <person name="Klaassens E.S."/>
            <person name="Durkin A.S."/>
            <person name="Harkins D.M."/>
            <person name="Foster L."/>
            <person name="McCorrison J."/>
            <person name="Torralba M."/>
            <person name="Nelson K.E."/>
            <person name="Morrison M."/>
        </authorList>
    </citation>
    <scope>NUCLEOTIDE SEQUENCE [LARGE SCALE GENOMIC DNA]</scope>
    <source>
        <strain evidence="3 4">PC909</strain>
    </source>
</reference>
<dbReference type="InterPro" id="IPR011608">
    <property type="entry name" value="PRD"/>
</dbReference>
<gene>
    <name evidence="3" type="primary">licT</name>
    <name evidence="3" type="ORF">CUW_0950</name>
</gene>
<dbReference type="Proteomes" id="UP000002938">
    <property type="component" value="Unassembled WGS sequence"/>
</dbReference>
<organism evidence="3 4">
    <name type="scientific">Turicibacter sanguinis PC909</name>
    <dbReference type="NCBI Taxonomy" id="702450"/>
    <lineage>
        <taxon>Bacteria</taxon>
        <taxon>Bacillati</taxon>
        <taxon>Bacillota</taxon>
        <taxon>Erysipelotrichia</taxon>
        <taxon>Erysipelotrichales</taxon>
        <taxon>Turicibacteraceae</taxon>
        <taxon>Turicibacter</taxon>
    </lineage>
</organism>
<dbReference type="InterPro" id="IPR050661">
    <property type="entry name" value="BglG_antiterminators"/>
</dbReference>
<dbReference type="SUPFAM" id="SSF63520">
    <property type="entry name" value="PTS-regulatory domain, PRD"/>
    <property type="match status" value="2"/>
</dbReference>
<comment type="caution">
    <text evidence="3">The sequence shown here is derived from an EMBL/GenBank/DDBJ whole genome shotgun (WGS) entry which is preliminary data.</text>
</comment>
<evidence type="ECO:0000256" key="1">
    <source>
        <dbReference type="ARBA" id="ARBA00022737"/>
    </source>
</evidence>
<dbReference type="Pfam" id="PF00874">
    <property type="entry name" value="PRD"/>
    <property type="match status" value="2"/>
</dbReference>
<keyword evidence="4" id="KW-1185">Reference proteome</keyword>
<evidence type="ECO:0000313" key="4">
    <source>
        <dbReference type="Proteomes" id="UP000002938"/>
    </source>
</evidence>
<sequence length="212" mass="25399">MEYMTITDRIIKYTEAKFQKAINDIVYLSITDHIYNSALRFKAGVVLKNGLLWDIKRLYKEEFEVGLYALKVIQEEVGIEFPEDEAAYIATHIVNARLNEEIPIVMNMTKMTQEILNIVKYHYKMELNEESLAYSRFVTHLKFFAQRIFNNKKYVSQEDDELYNIVKLKYKDAYACVKKIDKFLELEYNYKLTHEEELYLIIHIERVVEKHK</sequence>
<feature type="domain" description="PRD" evidence="2">
    <location>
        <begin position="103"/>
        <end position="212"/>
    </location>
</feature>
<keyword evidence="1" id="KW-0677">Repeat</keyword>